<dbReference type="NCBIfam" id="TIGR01256">
    <property type="entry name" value="modA"/>
    <property type="match status" value="1"/>
</dbReference>
<protein>
    <submittedName>
        <fullName evidence="5">Molybdate ABC transporter substrate-binding protein</fullName>
    </submittedName>
</protein>
<comment type="caution">
    <text evidence="5">The sequence shown here is derived from an EMBL/GenBank/DDBJ whole genome shotgun (WGS) entry which is preliminary data.</text>
</comment>
<keyword evidence="3 4" id="KW-0732">Signal</keyword>
<evidence type="ECO:0000256" key="1">
    <source>
        <dbReference type="ARBA" id="ARBA00009175"/>
    </source>
</evidence>
<dbReference type="SUPFAM" id="SSF53850">
    <property type="entry name" value="Periplasmic binding protein-like II"/>
    <property type="match status" value="1"/>
</dbReference>
<evidence type="ECO:0000256" key="3">
    <source>
        <dbReference type="ARBA" id="ARBA00022729"/>
    </source>
</evidence>
<reference evidence="6" key="1">
    <citation type="journal article" date="2019" name="Int. J. Syst. Evol. Microbiol.">
        <title>The Global Catalogue of Microorganisms (GCM) 10K type strain sequencing project: providing services to taxonomists for standard genome sequencing and annotation.</title>
        <authorList>
            <consortium name="The Broad Institute Genomics Platform"/>
            <consortium name="The Broad Institute Genome Sequencing Center for Infectious Disease"/>
            <person name="Wu L."/>
            <person name="Ma J."/>
        </authorList>
    </citation>
    <scope>NUCLEOTIDE SEQUENCE [LARGE SCALE GENOMIC DNA]</scope>
    <source>
        <strain evidence="6">CGMCC 4.7241</strain>
    </source>
</reference>
<dbReference type="InterPro" id="IPR005950">
    <property type="entry name" value="ModA"/>
</dbReference>
<proteinExistence type="inferred from homology"/>
<dbReference type="PROSITE" id="PS51257">
    <property type="entry name" value="PROKAR_LIPOPROTEIN"/>
    <property type="match status" value="1"/>
</dbReference>
<evidence type="ECO:0000313" key="6">
    <source>
        <dbReference type="Proteomes" id="UP001595699"/>
    </source>
</evidence>
<dbReference type="PANTHER" id="PTHR30632:SF0">
    <property type="entry name" value="SULFATE-BINDING PROTEIN"/>
    <property type="match status" value="1"/>
</dbReference>
<dbReference type="PANTHER" id="PTHR30632">
    <property type="entry name" value="MOLYBDATE-BINDING PERIPLASMIC PROTEIN"/>
    <property type="match status" value="1"/>
</dbReference>
<comment type="similarity">
    <text evidence="1">Belongs to the bacterial solute-binding protein ModA family.</text>
</comment>
<dbReference type="PIRSF" id="PIRSF004846">
    <property type="entry name" value="ModA"/>
    <property type="match status" value="1"/>
</dbReference>
<organism evidence="5 6">
    <name type="scientific">Tenggerimyces flavus</name>
    <dbReference type="NCBI Taxonomy" id="1708749"/>
    <lineage>
        <taxon>Bacteria</taxon>
        <taxon>Bacillati</taxon>
        <taxon>Actinomycetota</taxon>
        <taxon>Actinomycetes</taxon>
        <taxon>Propionibacteriales</taxon>
        <taxon>Nocardioidaceae</taxon>
        <taxon>Tenggerimyces</taxon>
    </lineage>
</organism>
<dbReference type="Pfam" id="PF13531">
    <property type="entry name" value="SBP_bac_11"/>
    <property type="match status" value="1"/>
</dbReference>
<evidence type="ECO:0000313" key="5">
    <source>
        <dbReference type="EMBL" id="MFC3761081.1"/>
    </source>
</evidence>
<evidence type="ECO:0000256" key="2">
    <source>
        <dbReference type="ARBA" id="ARBA00022723"/>
    </source>
</evidence>
<evidence type="ECO:0000256" key="4">
    <source>
        <dbReference type="SAM" id="SignalP"/>
    </source>
</evidence>
<accession>A0ABV7Y717</accession>
<sequence length="259" mass="26446">MRKLLVGILAVLALAACGTANEPGSSPSGSPAAEIKGTITVLAAASLTETFTKLGKEFEAQYPGTTVKLSFGASSTLAQQITNGAPAEVFAAASPSTMKQVTDAKSASGEPAIFVRNRLQIAVPQGNPAKITGLKDFANADLKITLCAKDVPCGTAATKAFDAAGITPKPDTYGADVKAVLTTVRLGEADAGMVYKTDVIAAGDDVDGLDFPEADKAINDYPIATLTEGPNQEGAKAFVEFVLSAKGQETFTAAGFDLP</sequence>
<keyword evidence="2" id="KW-0479">Metal-binding</keyword>
<dbReference type="InterPro" id="IPR050682">
    <property type="entry name" value="ModA/WtpA"/>
</dbReference>
<dbReference type="RefSeq" id="WP_307782349.1">
    <property type="nucleotide sequence ID" value="NZ_JAFBCM010000001.1"/>
</dbReference>
<dbReference type="Proteomes" id="UP001595699">
    <property type="component" value="Unassembled WGS sequence"/>
</dbReference>
<feature type="signal peptide" evidence="4">
    <location>
        <begin position="1"/>
        <end position="20"/>
    </location>
</feature>
<keyword evidence="6" id="KW-1185">Reference proteome</keyword>
<dbReference type="EMBL" id="JBHRZH010000006">
    <property type="protein sequence ID" value="MFC3761081.1"/>
    <property type="molecule type" value="Genomic_DNA"/>
</dbReference>
<gene>
    <name evidence="5" type="primary">modA</name>
    <name evidence="5" type="ORF">ACFOUW_09535</name>
</gene>
<dbReference type="Gene3D" id="3.40.190.10">
    <property type="entry name" value="Periplasmic binding protein-like II"/>
    <property type="match status" value="2"/>
</dbReference>
<name>A0ABV7Y717_9ACTN</name>
<feature type="chain" id="PRO_5047027988" evidence="4">
    <location>
        <begin position="21"/>
        <end position="259"/>
    </location>
</feature>